<evidence type="ECO:0000256" key="1">
    <source>
        <dbReference type="SAM" id="MobiDB-lite"/>
    </source>
</evidence>
<gene>
    <name evidence="3" type="primary">fxsA</name>
    <name evidence="3" type="ORF">B841_06735</name>
</gene>
<dbReference type="NCBIfam" id="NF008528">
    <property type="entry name" value="PRK11463.1-2"/>
    <property type="match status" value="1"/>
</dbReference>
<reference evidence="3 4" key="1">
    <citation type="submission" date="2012-11" db="EMBL/GenBank/DDBJ databases">
        <title>The complete genome sequence of Corynebacterium maris Coryn-1 (=DSM 45190).</title>
        <authorList>
            <person name="Schaffert L."/>
            <person name="Albersmeier A."/>
            <person name="Kalinowski J."/>
            <person name="Ruckert C."/>
        </authorList>
    </citation>
    <scope>NUCLEOTIDE SEQUENCE [LARGE SCALE GENOMIC DNA]</scope>
    <source>
        <strain evidence="4">Coryn-1</strain>
    </source>
</reference>
<keyword evidence="2" id="KW-1133">Transmembrane helix</keyword>
<evidence type="ECO:0000256" key="2">
    <source>
        <dbReference type="SAM" id="Phobius"/>
    </source>
</evidence>
<dbReference type="KEGG" id="cmd:B841_06735"/>
<dbReference type="OrthoDB" id="4422778at2"/>
<dbReference type="STRING" id="1224163.B841_06735"/>
<evidence type="ECO:0000313" key="3">
    <source>
        <dbReference type="EMBL" id="AGS34820.1"/>
    </source>
</evidence>
<keyword evidence="4" id="KW-1185">Reference proteome</keyword>
<protein>
    <submittedName>
        <fullName evidence="3">Phage T7 F exclusion suppressor FxsA</fullName>
    </submittedName>
</protein>
<proteinExistence type="predicted"/>
<keyword evidence="2" id="KW-0472">Membrane</keyword>
<dbReference type="InterPro" id="IPR007313">
    <property type="entry name" value="FxsA"/>
</dbReference>
<dbReference type="EMBL" id="CP003924">
    <property type="protein sequence ID" value="AGS34820.1"/>
    <property type="molecule type" value="Genomic_DNA"/>
</dbReference>
<dbReference type="AlphaFoldDB" id="S5T2I0"/>
<accession>S5T2I0</accession>
<dbReference type="RefSeq" id="WP_020934753.1">
    <property type="nucleotide sequence ID" value="NC_021915.1"/>
</dbReference>
<dbReference type="GO" id="GO:0016020">
    <property type="term" value="C:membrane"/>
    <property type="evidence" value="ECO:0007669"/>
    <property type="project" value="InterPro"/>
</dbReference>
<dbReference type="Pfam" id="PF04186">
    <property type="entry name" value="FxsA"/>
    <property type="match status" value="1"/>
</dbReference>
<dbReference type="Proteomes" id="UP000015388">
    <property type="component" value="Chromosome"/>
</dbReference>
<feature type="transmembrane region" description="Helical" evidence="2">
    <location>
        <begin position="26"/>
        <end position="46"/>
    </location>
</feature>
<evidence type="ECO:0000313" key="4">
    <source>
        <dbReference type="Proteomes" id="UP000015388"/>
    </source>
</evidence>
<feature type="region of interest" description="Disordered" evidence="1">
    <location>
        <begin position="121"/>
        <end position="162"/>
    </location>
</feature>
<dbReference type="PATRIC" id="fig|1224163.3.peg.1353"/>
<dbReference type="eggNOG" id="COG3030">
    <property type="taxonomic scope" value="Bacteria"/>
</dbReference>
<feature type="transmembrane region" description="Helical" evidence="2">
    <location>
        <begin position="58"/>
        <end position="83"/>
    </location>
</feature>
<keyword evidence="2" id="KW-0812">Transmembrane</keyword>
<dbReference type="HOGENOM" id="CLU_085083_3_0_11"/>
<organism evidence="3 4">
    <name type="scientific">Corynebacterium maris DSM 45190</name>
    <dbReference type="NCBI Taxonomy" id="1224163"/>
    <lineage>
        <taxon>Bacteria</taxon>
        <taxon>Bacillati</taxon>
        <taxon>Actinomycetota</taxon>
        <taxon>Actinomycetes</taxon>
        <taxon>Mycobacteriales</taxon>
        <taxon>Corynebacteriaceae</taxon>
        <taxon>Corynebacterium</taxon>
    </lineage>
</organism>
<name>S5T2I0_9CORY</name>
<sequence length="162" mass="17846">MPILLVFSYIMLETVAFWAVSTWLGFWGAFFAMFALMFLGSVLAGVQIRRARSVGSLGLLMVATVLSSIPGYATSVLGLLLIFPPTRELVRGAAAKRLTAKLEDFGTRIYEHSPMSSMKTQYGTFADADSPAQPKSAEVIDEEEIREWTDNLSPDDFKKGPQ</sequence>